<sequence>MRIGEKIGQNSSLTQHSYIQGVSGVLLYTTDAKSDRRFRRFIDRAKLPSNGRANRIDAMNVVDLLSWLPRRQIVAALTVRRIKIRLMIFN</sequence>
<evidence type="ECO:0000313" key="1">
    <source>
        <dbReference type="EMBL" id="PLW27071.1"/>
    </source>
</evidence>
<dbReference type="Proteomes" id="UP000235392">
    <property type="component" value="Unassembled WGS sequence"/>
</dbReference>
<comment type="caution">
    <text evidence="1">The sequence shown here is derived from an EMBL/GenBank/DDBJ whole genome shotgun (WGS) entry which is preliminary data.</text>
</comment>
<dbReference type="AlphaFoldDB" id="A0A2N5TNK1"/>
<protein>
    <submittedName>
        <fullName evidence="1">Uncharacterized protein</fullName>
    </submittedName>
</protein>
<accession>A0A2N5TNK1</accession>
<reference evidence="1 2" key="1">
    <citation type="submission" date="2017-11" db="EMBL/GenBank/DDBJ databases">
        <title>De novo assembly and phasing of dikaryotic genomes from two isolates of Puccinia coronata f. sp. avenae, the causal agent of oat crown rust.</title>
        <authorList>
            <person name="Miller M.E."/>
            <person name="Zhang Y."/>
            <person name="Omidvar V."/>
            <person name="Sperschneider J."/>
            <person name="Schwessinger B."/>
            <person name="Raley C."/>
            <person name="Palmer J.M."/>
            <person name="Garnica D."/>
            <person name="Upadhyaya N."/>
            <person name="Rathjen J."/>
            <person name="Taylor J.M."/>
            <person name="Park R.F."/>
            <person name="Dodds P.N."/>
            <person name="Hirsch C.D."/>
            <person name="Kianian S.F."/>
            <person name="Figueroa M."/>
        </authorList>
    </citation>
    <scope>NUCLEOTIDE SEQUENCE [LARGE SCALE GENOMIC DNA]</scope>
    <source>
        <strain evidence="1">12SD80</strain>
    </source>
</reference>
<gene>
    <name evidence="1" type="ORF">PCASD_21230</name>
</gene>
<dbReference type="EMBL" id="PGCI01000427">
    <property type="protein sequence ID" value="PLW27071.1"/>
    <property type="molecule type" value="Genomic_DNA"/>
</dbReference>
<organism evidence="1 2">
    <name type="scientific">Puccinia coronata f. sp. avenae</name>
    <dbReference type="NCBI Taxonomy" id="200324"/>
    <lineage>
        <taxon>Eukaryota</taxon>
        <taxon>Fungi</taxon>
        <taxon>Dikarya</taxon>
        <taxon>Basidiomycota</taxon>
        <taxon>Pucciniomycotina</taxon>
        <taxon>Pucciniomycetes</taxon>
        <taxon>Pucciniales</taxon>
        <taxon>Pucciniaceae</taxon>
        <taxon>Puccinia</taxon>
    </lineage>
</organism>
<name>A0A2N5TNK1_9BASI</name>
<proteinExistence type="predicted"/>
<evidence type="ECO:0000313" key="2">
    <source>
        <dbReference type="Proteomes" id="UP000235392"/>
    </source>
</evidence>